<dbReference type="OrthoDB" id="10015491at2759"/>
<dbReference type="KEGG" id="bbel:109471334"/>
<feature type="signal peptide" evidence="1">
    <location>
        <begin position="1"/>
        <end position="23"/>
    </location>
</feature>
<accession>A0A6P4Z519</accession>
<evidence type="ECO:0000313" key="2">
    <source>
        <dbReference type="Proteomes" id="UP000515135"/>
    </source>
</evidence>
<sequence length="125" mass="14180">MGRPVDVLGFVLVFCLSLHGIQGADVWTIEGDSPILPCGITYGPEVNLFWTLQPENIIILLKRPDGTVEVLEKQWEGRVEFLDGKRLRIRNVSRQDDSSAVQGEYRCSQGSRAGERSHLHVRRMY</sequence>
<name>A0A6P4Z519_BRABE</name>
<gene>
    <name evidence="3" type="primary">LOC109471334</name>
</gene>
<dbReference type="RefSeq" id="XP_019626182.1">
    <property type="nucleotide sequence ID" value="XM_019770623.1"/>
</dbReference>
<evidence type="ECO:0000313" key="3">
    <source>
        <dbReference type="RefSeq" id="XP_019626182.1"/>
    </source>
</evidence>
<dbReference type="InterPro" id="IPR013783">
    <property type="entry name" value="Ig-like_fold"/>
</dbReference>
<proteinExistence type="predicted"/>
<dbReference type="Gene3D" id="2.60.40.10">
    <property type="entry name" value="Immunoglobulins"/>
    <property type="match status" value="1"/>
</dbReference>
<keyword evidence="2" id="KW-1185">Reference proteome</keyword>
<dbReference type="SUPFAM" id="SSF48726">
    <property type="entry name" value="Immunoglobulin"/>
    <property type="match status" value="1"/>
</dbReference>
<dbReference type="AlphaFoldDB" id="A0A6P4Z519"/>
<dbReference type="Proteomes" id="UP000515135">
    <property type="component" value="Unplaced"/>
</dbReference>
<dbReference type="GeneID" id="109471334"/>
<reference evidence="3" key="1">
    <citation type="submission" date="2025-08" db="UniProtKB">
        <authorList>
            <consortium name="RefSeq"/>
        </authorList>
    </citation>
    <scope>IDENTIFICATION</scope>
    <source>
        <tissue evidence="3">Gonad</tissue>
    </source>
</reference>
<evidence type="ECO:0000256" key="1">
    <source>
        <dbReference type="SAM" id="SignalP"/>
    </source>
</evidence>
<keyword evidence="1" id="KW-0732">Signal</keyword>
<dbReference type="InterPro" id="IPR036179">
    <property type="entry name" value="Ig-like_dom_sf"/>
</dbReference>
<organism evidence="2 3">
    <name type="scientific">Branchiostoma belcheri</name>
    <name type="common">Amphioxus</name>
    <dbReference type="NCBI Taxonomy" id="7741"/>
    <lineage>
        <taxon>Eukaryota</taxon>
        <taxon>Metazoa</taxon>
        <taxon>Chordata</taxon>
        <taxon>Cephalochordata</taxon>
        <taxon>Leptocardii</taxon>
        <taxon>Amphioxiformes</taxon>
        <taxon>Branchiostomatidae</taxon>
        <taxon>Branchiostoma</taxon>
    </lineage>
</organism>
<protein>
    <submittedName>
        <fullName evidence="3">Uncharacterized protein LOC109471334</fullName>
    </submittedName>
</protein>
<feature type="chain" id="PRO_5027744352" evidence="1">
    <location>
        <begin position="24"/>
        <end position="125"/>
    </location>
</feature>